<dbReference type="PANTHER" id="PTHR13723:SF169">
    <property type="entry name" value="ADAMTS-LIKE PROTEIN 3"/>
    <property type="match status" value="1"/>
</dbReference>
<dbReference type="Pfam" id="PF00090">
    <property type="entry name" value="TSP_1"/>
    <property type="match status" value="2"/>
</dbReference>
<feature type="domain" description="Ig-like" evidence="7">
    <location>
        <begin position="1475"/>
        <end position="1560"/>
    </location>
</feature>
<dbReference type="Pfam" id="PF19236">
    <property type="entry name" value="ADAMTS_CR_3"/>
    <property type="match status" value="1"/>
</dbReference>
<dbReference type="InterPro" id="IPR003599">
    <property type="entry name" value="Ig_sub"/>
</dbReference>
<dbReference type="RefSeq" id="XP_072838232.1">
    <property type="nucleotide sequence ID" value="XM_072982131.1"/>
</dbReference>
<dbReference type="PROSITE" id="PS50092">
    <property type="entry name" value="TSP1"/>
    <property type="match status" value="11"/>
</dbReference>
<evidence type="ECO:0000313" key="9">
    <source>
        <dbReference type="Proteomes" id="UP001652642"/>
    </source>
</evidence>
<dbReference type="InterPro" id="IPR010909">
    <property type="entry name" value="PLAC"/>
</dbReference>
<evidence type="ECO:0000256" key="2">
    <source>
        <dbReference type="ARBA" id="ARBA00022525"/>
    </source>
</evidence>
<dbReference type="Pfam" id="PF08686">
    <property type="entry name" value="PLAC"/>
    <property type="match status" value="1"/>
</dbReference>
<evidence type="ECO:0000256" key="6">
    <source>
        <dbReference type="SAM" id="MobiDB-lite"/>
    </source>
</evidence>
<dbReference type="Proteomes" id="UP001652642">
    <property type="component" value="Chromosome 12"/>
</dbReference>
<keyword evidence="2" id="KW-0964">Secreted</keyword>
<evidence type="ECO:0000256" key="3">
    <source>
        <dbReference type="ARBA" id="ARBA00022729"/>
    </source>
</evidence>
<evidence type="ECO:0000259" key="8">
    <source>
        <dbReference type="PROSITE" id="PS50900"/>
    </source>
</evidence>
<dbReference type="SMART" id="SM00209">
    <property type="entry name" value="TSP1"/>
    <property type="match status" value="13"/>
</dbReference>
<dbReference type="InterPro" id="IPR036383">
    <property type="entry name" value="TSP1_rpt_sf"/>
</dbReference>
<dbReference type="InterPro" id="IPR007110">
    <property type="entry name" value="Ig-like_dom"/>
</dbReference>
<feature type="domain" description="Ig-like" evidence="7">
    <location>
        <begin position="1355"/>
        <end position="1456"/>
    </location>
</feature>
<keyword evidence="4" id="KW-0677">Repeat</keyword>
<name>A0ABM5EYK2_9SAUR</name>
<evidence type="ECO:0000256" key="1">
    <source>
        <dbReference type="ARBA" id="ARBA00004613"/>
    </source>
</evidence>
<keyword evidence="9" id="KW-1185">Reference proteome</keyword>
<dbReference type="PANTHER" id="PTHR13723">
    <property type="entry name" value="ADAMTS A DISINTEGRIN AND METALLOPROTEASE WITH THROMBOSPONDIN MOTIFS PROTEASE"/>
    <property type="match status" value="1"/>
</dbReference>
<keyword evidence="5" id="KW-1015">Disulfide bond</keyword>
<dbReference type="InterPro" id="IPR050439">
    <property type="entry name" value="ADAMTS_ADAMTS-like"/>
</dbReference>
<accession>A0ABM5EYK2</accession>
<dbReference type="SMART" id="SM00408">
    <property type="entry name" value="IGc2"/>
    <property type="match status" value="4"/>
</dbReference>
<dbReference type="InterPro" id="IPR003598">
    <property type="entry name" value="Ig_sub2"/>
</dbReference>
<dbReference type="InterPro" id="IPR013273">
    <property type="entry name" value="ADAMTS/ADAMTS-like"/>
</dbReference>
<dbReference type="InterPro" id="IPR045371">
    <property type="entry name" value="ADAMTS_CR_3"/>
</dbReference>
<sequence length="1849" mass="205761">MFLRSKQLFPGGCAWGGAENVYVNRTKADQNPNADFKTVSVLTRVFLCSSCFDVCLPRLRQKSEGQQVLAACIKLAPAFYSLKTKAEQPQGAYFLPEFALSPQGSFLEDTTGEQFLTYRYDDQSSKTTQSDEEKDSGWDAWGAWSDCSRTCGGGASYSLRRCLNGRNCEGRNIRYKTCSNNDCLAEAGDFRAQQCSAYNDVKYQGHFYEWIPVYDDTSSPCALKCQALGKPLVVELAPKVLDGTRCNATSLDMCISGICQAVGCDRQLGSNAKEDNCGVCAGDGSTCRLVRGQTKTLLSAEKREEAVIAVPHGSRSARITVKGPAHLVIESKTLQGESGEHSFGASGTFAIENTTVEFQKGSEREILKIPGPLGADFIIKVRYTIPKDSTVQFFFYQPISHQWRQTDFFPCSVTCGGGYQLNSAECMDIRSKRVVPDQYCHYYPENKKPKPKLKECNMDPCPSSDGFKEIMPYDHFQPLPRWEHNPWTSCSVSCGGGIQRRSFVCVEETMHGEILQVEEWKCMYAPKPKVMQACNLYDCPKWVALEWSQCTVTCGQGLRYRVVLCIDHRGQHTGGCNPQLKLHIKEECILPVPCYKPKEKNPVEAKLPWSKQAHEMEEIRTASEEPTFIPGPWSPCSTSCGRGIQVREVKCRIYLAFTQTEVELPEEECEEPKLASERGCHLQSCDGDPDPFLPDYSHPEEAEDGVYDWEYIGFTPCSATCVGGTQEAIVVCLHEQTKQTVNDSLCDSSKRPPAMSRACSTRLCPLRWHVGSWTPCSATCGVGIQTREVRCQHPGGSIAGPEHCKAKKPHALQACNQIDCPPVWHVEEWQQCSHTCGGGTQIRKVTCQQLLMDGSFLKLAEERCREPRLSTQKPCAKADCPPQLVVGEWSRCSVTCGVGTQGRELTCQKVTAKSQPVALNTSVCSHLPAPPLVRSCHMRACNKMKQATKPKLFGKYASHGPQILGIHRVYIQTRQEKRINFTIGSRAYLLPKTSVIIKCPVRRFQKSLIQWEKDGRRLQLSKRVGVTKSGSLKINSLEASDIGVYKCVARQAQETFVLKLIGTDNRLIERPSFRKQPGGSIGGRTEHNEANSFGAKWHKMSQMWHLWSRKNEQYVGDGQVNDQPFLRHLETHARNSPEGYGSREFKNKRLEAVVLPGAYSMDTVHFEELIKNLSHLVEAGEVNDDLASHLVYQLIAELSKPPQSTSEKLKEPPEGKFLPRKTGKSPDLSDNLSTKSQGKAAVINPKGPSVIKRKGAPKVYSNRTVTVRIGSPFFLTKNVRVINLLCGTVGASNPKYTWRKDGVELKSSEKVILEASGKVQILNLTREEMGVYQCVAENDFGSTIGTSAMFFAEAPAILFSETNTTALELQNLSVAVGGTILVKTGANVMLECLAKGLPLPEVAWFKNNRSLRSHVIPSANGSLLLRNVSGDDEGTYSCTATNVLGQAIATTILRLTEQARQETNNGSSVSNSRKKRVLMASGIGTNVTVVPGDLLRIGCPVHPSAKNTIRWFFKNQPIQEIDGLSHRNLVRGRILEVKVASDRLAGQYRCQTSSSAKPLSVWVNVKKEEYRWELAEWNPCSATCGNAGTQFQRLECVNTREEKVDKSLCKASLKPAVTYQPCNIQDCPPRWAMSAWSECSALCGNGFRQRQRFCKQVTANGTAIRLPPDTCAQNEHLLERKPCVGQFCTEWILHPWGQCIGQCVSRGVGLQHRRVHCQYQNGTAVLDSQCHHQERPATRRNCSSEKCDVYWRTGPWRPCTADCGSGFQSRHVGCIHGKNKRPVADLSCAWRKRPATWRHCNVTSCDKGECQDTTPYCTFVKQLKLCLVDLYKQRCCQSCGEHYSFTESS</sequence>
<dbReference type="InterPro" id="IPR013098">
    <property type="entry name" value="Ig_I-set"/>
</dbReference>
<feature type="domain" description="Ig-like" evidence="7">
    <location>
        <begin position="961"/>
        <end position="1057"/>
    </location>
</feature>
<dbReference type="InterPro" id="IPR013783">
    <property type="entry name" value="Ig-like_fold"/>
</dbReference>
<gene>
    <name evidence="10" type="primary">ADAMTSL3</name>
</gene>
<proteinExistence type="predicted"/>
<dbReference type="SUPFAM" id="SSF82895">
    <property type="entry name" value="TSP-1 type 1 repeat"/>
    <property type="match status" value="12"/>
</dbReference>
<feature type="domain" description="Ig-like" evidence="7">
    <location>
        <begin position="1257"/>
        <end position="1352"/>
    </location>
</feature>
<evidence type="ECO:0000313" key="10">
    <source>
        <dbReference type="RefSeq" id="XP_072838232.1"/>
    </source>
</evidence>
<dbReference type="Gene3D" id="2.60.120.830">
    <property type="match status" value="1"/>
</dbReference>
<dbReference type="PROSITE" id="PS50835">
    <property type="entry name" value="IG_LIKE"/>
    <property type="match status" value="4"/>
</dbReference>
<keyword evidence="3" id="KW-0732">Signal</keyword>
<evidence type="ECO:0000259" key="7">
    <source>
        <dbReference type="PROSITE" id="PS50835"/>
    </source>
</evidence>
<dbReference type="Pfam" id="PF07679">
    <property type="entry name" value="I-set"/>
    <property type="match status" value="2"/>
</dbReference>
<feature type="region of interest" description="Disordered" evidence="6">
    <location>
        <begin position="1202"/>
        <end position="1249"/>
    </location>
</feature>
<dbReference type="Pfam" id="PF19030">
    <property type="entry name" value="TSP1_ADAMTS"/>
    <property type="match status" value="11"/>
</dbReference>
<dbReference type="Pfam" id="PF13927">
    <property type="entry name" value="Ig_3"/>
    <property type="match status" value="1"/>
</dbReference>
<dbReference type="SMART" id="SM00409">
    <property type="entry name" value="IG"/>
    <property type="match status" value="4"/>
</dbReference>
<dbReference type="Gene3D" id="2.60.40.10">
    <property type="entry name" value="Immunoglobulins"/>
    <property type="match status" value="4"/>
</dbReference>
<feature type="domain" description="PLAC" evidence="8">
    <location>
        <begin position="1806"/>
        <end position="1843"/>
    </location>
</feature>
<dbReference type="InterPro" id="IPR000884">
    <property type="entry name" value="TSP1_rpt"/>
</dbReference>
<protein>
    <submittedName>
        <fullName evidence="10">ADAMTS-like protein 3 isoform X1</fullName>
    </submittedName>
</protein>
<reference evidence="10" key="1">
    <citation type="submission" date="2025-08" db="UniProtKB">
        <authorList>
            <consortium name="RefSeq"/>
        </authorList>
    </citation>
    <scope>IDENTIFICATION</scope>
</reference>
<evidence type="ECO:0000256" key="5">
    <source>
        <dbReference type="ARBA" id="ARBA00023157"/>
    </source>
</evidence>
<dbReference type="SUPFAM" id="SSF48726">
    <property type="entry name" value="Immunoglobulin"/>
    <property type="match status" value="4"/>
</dbReference>
<comment type="subcellular location">
    <subcellularLocation>
        <location evidence="1">Secreted</location>
    </subcellularLocation>
</comment>
<dbReference type="GeneID" id="110077269"/>
<dbReference type="PROSITE" id="PS50900">
    <property type="entry name" value="PLAC"/>
    <property type="match status" value="1"/>
</dbReference>
<dbReference type="PRINTS" id="PR01857">
    <property type="entry name" value="ADAMTSFAMILY"/>
</dbReference>
<feature type="compositionally biased region" description="Polar residues" evidence="6">
    <location>
        <begin position="1228"/>
        <end position="1237"/>
    </location>
</feature>
<dbReference type="InterPro" id="IPR036179">
    <property type="entry name" value="Ig-like_dom_sf"/>
</dbReference>
<organism evidence="9 10">
    <name type="scientific">Pogona vitticeps</name>
    <name type="common">central bearded dragon</name>
    <dbReference type="NCBI Taxonomy" id="103695"/>
    <lineage>
        <taxon>Eukaryota</taxon>
        <taxon>Metazoa</taxon>
        <taxon>Chordata</taxon>
        <taxon>Craniata</taxon>
        <taxon>Vertebrata</taxon>
        <taxon>Euteleostomi</taxon>
        <taxon>Lepidosauria</taxon>
        <taxon>Squamata</taxon>
        <taxon>Bifurcata</taxon>
        <taxon>Unidentata</taxon>
        <taxon>Episquamata</taxon>
        <taxon>Toxicofera</taxon>
        <taxon>Iguania</taxon>
        <taxon>Acrodonta</taxon>
        <taxon>Agamidae</taxon>
        <taxon>Amphibolurinae</taxon>
        <taxon>Pogona</taxon>
    </lineage>
</organism>
<evidence type="ECO:0000256" key="4">
    <source>
        <dbReference type="ARBA" id="ARBA00022737"/>
    </source>
</evidence>
<dbReference type="Gene3D" id="2.20.100.10">
    <property type="entry name" value="Thrombospondin type-1 (TSP1) repeat"/>
    <property type="match status" value="12"/>
</dbReference>